<dbReference type="AlphaFoldDB" id="A0A821CZK0"/>
<gene>
    <name evidence="1" type="ORF">TOA249_LOCUS11476</name>
</gene>
<dbReference type="Proteomes" id="UP000663838">
    <property type="component" value="Unassembled WGS sequence"/>
</dbReference>
<comment type="caution">
    <text evidence="1">The sequence shown here is derived from an EMBL/GenBank/DDBJ whole genome shotgun (WGS) entry which is preliminary data.</text>
</comment>
<evidence type="ECO:0000313" key="2">
    <source>
        <dbReference type="Proteomes" id="UP000663838"/>
    </source>
</evidence>
<sequence>MGCAKIVKQYRMCTHMMLRTHRYLYEDEKDDAKMLHQQYMYQHRRTTCRYLFSSSLIVQRQIIQEDAYVSLVQRTPRDCSEYAHYRKWKYTFTNTQALFGYDIRLTDVFICCGQNSNSVKLDIHYHLQINFIQVNDDTPSLIEFYLTLFQQGIMVGNEKRQEKDSSD</sequence>
<reference evidence="1" key="1">
    <citation type="submission" date="2021-02" db="EMBL/GenBank/DDBJ databases">
        <authorList>
            <person name="Nowell W R."/>
        </authorList>
    </citation>
    <scope>NUCLEOTIDE SEQUENCE</scope>
</reference>
<protein>
    <submittedName>
        <fullName evidence="1">Uncharacterized protein</fullName>
    </submittedName>
</protein>
<name>A0A821CZK0_9BILA</name>
<dbReference type="EMBL" id="CAJOBS010000623">
    <property type="protein sequence ID" value="CAF4613696.1"/>
    <property type="molecule type" value="Genomic_DNA"/>
</dbReference>
<dbReference type="Gene3D" id="3.40.50.10490">
    <property type="entry name" value="Glucose-6-phosphate isomerase like protein, domain 1"/>
    <property type="match status" value="1"/>
</dbReference>
<accession>A0A821CZK0</accession>
<organism evidence="1 2">
    <name type="scientific">Rotaria socialis</name>
    <dbReference type="NCBI Taxonomy" id="392032"/>
    <lineage>
        <taxon>Eukaryota</taxon>
        <taxon>Metazoa</taxon>
        <taxon>Spiralia</taxon>
        <taxon>Gnathifera</taxon>
        <taxon>Rotifera</taxon>
        <taxon>Eurotatoria</taxon>
        <taxon>Bdelloidea</taxon>
        <taxon>Philodinida</taxon>
        <taxon>Philodinidae</taxon>
        <taxon>Rotaria</taxon>
    </lineage>
</organism>
<proteinExistence type="predicted"/>
<evidence type="ECO:0000313" key="1">
    <source>
        <dbReference type="EMBL" id="CAF4613696.1"/>
    </source>
</evidence>